<organism evidence="2 3">
    <name type="scientific">Intestinibacter bartlettii</name>
    <dbReference type="NCBI Taxonomy" id="261299"/>
    <lineage>
        <taxon>Bacteria</taxon>
        <taxon>Bacillati</taxon>
        <taxon>Bacillota</taxon>
        <taxon>Clostridia</taxon>
        <taxon>Peptostreptococcales</taxon>
        <taxon>Peptostreptococcaceae</taxon>
        <taxon>Intestinibacter</taxon>
    </lineage>
</organism>
<dbReference type="InterPro" id="IPR007419">
    <property type="entry name" value="BFD-like_2Fe2S-bd_dom"/>
</dbReference>
<protein>
    <submittedName>
        <fullName evidence="2">(2Fe-2S)-binding protein</fullName>
    </submittedName>
</protein>
<keyword evidence="3" id="KW-1185">Reference proteome</keyword>
<evidence type="ECO:0000313" key="3">
    <source>
        <dbReference type="Proteomes" id="UP001196301"/>
    </source>
</evidence>
<dbReference type="Proteomes" id="UP001196301">
    <property type="component" value="Unassembled WGS sequence"/>
</dbReference>
<evidence type="ECO:0000313" key="2">
    <source>
        <dbReference type="EMBL" id="MBU5335448.1"/>
    </source>
</evidence>
<gene>
    <name evidence="2" type="ORF">KQI20_03255</name>
</gene>
<evidence type="ECO:0000259" key="1">
    <source>
        <dbReference type="Pfam" id="PF04324"/>
    </source>
</evidence>
<comment type="caution">
    <text evidence="2">The sequence shown here is derived from an EMBL/GenBank/DDBJ whole genome shotgun (WGS) entry which is preliminary data.</text>
</comment>
<feature type="domain" description="BFD-like [2Fe-2S]-binding" evidence="1">
    <location>
        <begin position="52"/>
        <end position="93"/>
    </location>
</feature>
<dbReference type="EMBL" id="JAHLOQ010000005">
    <property type="protein sequence ID" value="MBU5335448.1"/>
    <property type="molecule type" value="Genomic_DNA"/>
</dbReference>
<accession>A0ABS6DVH4</accession>
<reference evidence="2 3" key="1">
    <citation type="submission" date="2021-06" db="EMBL/GenBank/DDBJ databases">
        <authorList>
            <person name="Sun Q."/>
            <person name="Li D."/>
        </authorList>
    </citation>
    <scope>NUCLEOTIDE SEQUENCE [LARGE SCALE GENOMIC DNA]</scope>
    <source>
        <strain evidence="2 3">N19</strain>
    </source>
</reference>
<dbReference type="Pfam" id="PF04324">
    <property type="entry name" value="Fer2_BFD"/>
    <property type="match status" value="1"/>
</dbReference>
<proteinExistence type="predicted"/>
<name>A0ABS6DVH4_9FIRM</name>
<dbReference type="RefSeq" id="WP_216568575.1">
    <property type="nucleotide sequence ID" value="NZ_JAHLOQ010000005.1"/>
</dbReference>
<sequence>METSLPIEKYRKIRMAQAEGARTVEDLRRMTDLVIENEEEAAEMQRILKNACGCNNVSVEEVARAVRNGADTVEKVTAATGAGANCDKCKGGVLQSIIKNRG</sequence>